<proteinExistence type="predicted"/>
<organism evidence="1 2">
    <name type="scientific">Bauhinia variegata</name>
    <name type="common">Purple orchid tree</name>
    <name type="synonym">Phanera variegata</name>
    <dbReference type="NCBI Taxonomy" id="167791"/>
    <lineage>
        <taxon>Eukaryota</taxon>
        <taxon>Viridiplantae</taxon>
        <taxon>Streptophyta</taxon>
        <taxon>Embryophyta</taxon>
        <taxon>Tracheophyta</taxon>
        <taxon>Spermatophyta</taxon>
        <taxon>Magnoliopsida</taxon>
        <taxon>eudicotyledons</taxon>
        <taxon>Gunneridae</taxon>
        <taxon>Pentapetalae</taxon>
        <taxon>rosids</taxon>
        <taxon>fabids</taxon>
        <taxon>Fabales</taxon>
        <taxon>Fabaceae</taxon>
        <taxon>Cercidoideae</taxon>
        <taxon>Cercideae</taxon>
        <taxon>Bauhiniinae</taxon>
        <taxon>Bauhinia</taxon>
    </lineage>
</organism>
<protein>
    <submittedName>
        <fullName evidence="1">Uncharacterized protein</fullName>
    </submittedName>
</protein>
<comment type="caution">
    <text evidence="1">The sequence shown here is derived from an EMBL/GenBank/DDBJ whole genome shotgun (WGS) entry which is preliminary data.</text>
</comment>
<gene>
    <name evidence="1" type="ORF">L6164_032108</name>
</gene>
<evidence type="ECO:0000313" key="2">
    <source>
        <dbReference type="Proteomes" id="UP000828941"/>
    </source>
</evidence>
<accession>A0ACB9KMQ5</accession>
<evidence type="ECO:0000313" key="1">
    <source>
        <dbReference type="EMBL" id="KAI4298562.1"/>
    </source>
</evidence>
<dbReference type="EMBL" id="CM039438">
    <property type="protein sequence ID" value="KAI4298562.1"/>
    <property type="molecule type" value="Genomic_DNA"/>
</dbReference>
<reference evidence="1 2" key="1">
    <citation type="journal article" date="2022" name="DNA Res.">
        <title>Chromosomal-level genome assembly of the orchid tree Bauhinia variegata (Leguminosae; Cercidoideae) supports the allotetraploid origin hypothesis of Bauhinia.</title>
        <authorList>
            <person name="Zhong Y."/>
            <person name="Chen Y."/>
            <person name="Zheng D."/>
            <person name="Pang J."/>
            <person name="Liu Y."/>
            <person name="Luo S."/>
            <person name="Meng S."/>
            <person name="Qian L."/>
            <person name="Wei D."/>
            <person name="Dai S."/>
            <person name="Zhou R."/>
        </authorList>
    </citation>
    <scope>NUCLEOTIDE SEQUENCE [LARGE SCALE GENOMIC DNA]</scope>
    <source>
        <strain evidence="1">BV-YZ2020</strain>
    </source>
</reference>
<dbReference type="Proteomes" id="UP000828941">
    <property type="component" value="Chromosome 13"/>
</dbReference>
<keyword evidence="2" id="KW-1185">Reference proteome</keyword>
<name>A0ACB9KMQ5_BAUVA</name>
<sequence length="99" mass="11489">MNHMIHQLTNNYSDTTSLSRLSMESPYPTVSPVRPSHNEPIPFVISKSNGHIEPTQLHRPYSLPHHRSYIRLSQPSESPNFSLLQCINNFYPLFVFRVL</sequence>